<dbReference type="InterPro" id="IPR000566">
    <property type="entry name" value="Lipocln_cytosolic_FA-bd_dom"/>
</dbReference>
<dbReference type="Pfam" id="PF00061">
    <property type="entry name" value="Lipocalin"/>
    <property type="match status" value="1"/>
</dbReference>
<evidence type="ECO:0000256" key="2">
    <source>
        <dbReference type="ARBA" id="ARBA00006889"/>
    </source>
</evidence>
<reference evidence="9" key="3">
    <citation type="submission" date="2025-09" db="UniProtKB">
        <authorList>
            <consortium name="Ensembl"/>
        </authorList>
    </citation>
    <scope>IDENTIFICATION</scope>
</reference>
<comment type="subcellular location">
    <subcellularLocation>
        <location evidence="1">Secreted</location>
    </subcellularLocation>
</comment>
<dbReference type="Gene3D" id="2.40.128.20">
    <property type="match status" value="1"/>
</dbReference>
<dbReference type="InterPro" id="IPR002971">
    <property type="entry name" value="Maj_urinary"/>
</dbReference>
<dbReference type="GO" id="GO:0036094">
    <property type="term" value="F:small molecule binding"/>
    <property type="evidence" value="ECO:0007669"/>
    <property type="project" value="InterPro"/>
</dbReference>
<keyword evidence="3" id="KW-0964">Secreted</keyword>
<protein>
    <submittedName>
        <fullName evidence="9">Lipocalin 9</fullName>
    </submittedName>
</protein>
<evidence type="ECO:0000256" key="4">
    <source>
        <dbReference type="ARBA" id="ARBA00022729"/>
    </source>
</evidence>
<evidence type="ECO:0000256" key="1">
    <source>
        <dbReference type="ARBA" id="ARBA00004613"/>
    </source>
</evidence>
<evidence type="ECO:0000256" key="7">
    <source>
        <dbReference type="SAM" id="SignalP"/>
    </source>
</evidence>
<name>A0A8C8TH96_PERMB</name>
<evidence type="ECO:0000259" key="8">
    <source>
        <dbReference type="Pfam" id="PF00061"/>
    </source>
</evidence>
<dbReference type="Proteomes" id="UP000694547">
    <property type="component" value="Chromosome 4"/>
</dbReference>
<evidence type="ECO:0000256" key="3">
    <source>
        <dbReference type="ARBA" id="ARBA00022525"/>
    </source>
</evidence>
<reference evidence="9 10" key="1">
    <citation type="submission" date="2018-10" db="EMBL/GenBank/DDBJ databases">
        <title>Improved assembly of the deer mouse Peromyscus maniculatus genome.</title>
        <authorList>
            <person name="Lassance J.-M."/>
            <person name="Hoekstra H.E."/>
        </authorList>
    </citation>
    <scope>NUCLEOTIDE SEQUENCE [LARGE SCALE GENOMIC DNA]</scope>
</reference>
<dbReference type="PRINTS" id="PR00179">
    <property type="entry name" value="LIPOCALIN"/>
</dbReference>
<dbReference type="InterPro" id="IPR022272">
    <property type="entry name" value="Lipocalin_CS"/>
</dbReference>
<dbReference type="PANTHER" id="PTHR11430:SF28">
    <property type="entry name" value="EPIDIDYMAL-SPECIFIC LIPOCALIN-9"/>
    <property type="match status" value="1"/>
</dbReference>
<keyword evidence="5" id="KW-1015">Disulfide bond</keyword>
<sequence length="177" mass="20497">MVVLLVLGLVPSLAAAQFNWEIISQKNYNMAKISGIWYSIFMASDNMTRIEENGDLRVFMRNINPLKNGSLKFDFFFMVHGECVAVTMVCEKTENYGEFTVAYEGENRVLLTETDYRMYITFYMQNIKNGTKTHVLALYGRLPVLSSSYLERFVNICKKYRLNAQNIIDLTNKDVCF</sequence>
<organism evidence="9 10">
    <name type="scientific">Peromyscus maniculatus bairdii</name>
    <name type="common">Prairie deer mouse</name>
    <dbReference type="NCBI Taxonomy" id="230844"/>
    <lineage>
        <taxon>Eukaryota</taxon>
        <taxon>Metazoa</taxon>
        <taxon>Chordata</taxon>
        <taxon>Craniata</taxon>
        <taxon>Vertebrata</taxon>
        <taxon>Euteleostomi</taxon>
        <taxon>Mammalia</taxon>
        <taxon>Eutheria</taxon>
        <taxon>Euarchontoglires</taxon>
        <taxon>Glires</taxon>
        <taxon>Rodentia</taxon>
        <taxon>Myomorpha</taxon>
        <taxon>Muroidea</taxon>
        <taxon>Cricetidae</taxon>
        <taxon>Neotominae</taxon>
        <taxon>Peromyscus</taxon>
    </lineage>
</organism>
<feature type="signal peptide" evidence="7">
    <location>
        <begin position="1"/>
        <end position="16"/>
    </location>
</feature>
<dbReference type="PANTHER" id="PTHR11430">
    <property type="entry name" value="LIPOCALIN"/>
    <property type="match status" value="1"/>
</dbReference>
<dbReference type="AlphaFoldDB" id="A0A8C8TH96"/>
<feature type="chain" id="PRO_5034676065" evidence="7">
    <location>
        <begin position="17"/>
        <end position="177"/>
    </location>
</feature>
<dbReference type="Ensembl" id="ENSPEMT00000014687.2">
    <property type="protein sequence ID" value="ENSPEMP00000010512.1"/>
    <property type="gene ID" value="ENSPEMG00000011475.2"/>
</dbReference>
<dbReference type="GeneTree" id="ENSGT01050000244868"/>
<dbReference type="SUPFAM" id="SSF50814">
    <property type="entry name" value="Lipocalins"/>
    <property type="match status" value="1"/>
</dbReference>
<evidence type="ECO:0000313" key="10">
    <source>
        <dbReference type="Proteomes" id="UP000694547"/>
    </source>
</evidence>
<dbReference type="InterPro" id="IPR002345">
    <property type="entry name" value="Lipocalin"/>
</dbReference>
<evidence type="ECO:0000256" key="5">
    <source>
        <dbReference type="ARBA" id="ARBA00023157"/>
    </source>
</evidence>
<reference evidence="9" key="2">
    <citation type="submission" date="2025-08" db="UniProtKB">
        <authorList>
            <consortium name="Ensembl"/>
        </authorList>
    </citation>
    <scope>IDENTIFICATION</scope>
</reference>
<dbReference type="InterPro" id="IPR012674">
    <property type="entry name" value="Calycin"/>
</dbReference>
<accession>A0A8C8TH96</accession>
<proteinExistence type="inferred from homology"/>
<comment type="similarity">
    <text evidence="2 6">Belongs to the calycin superfamily. Lipocalin family.</text>
</comment>
<feature type="domain" description="Lipocalin/cytosolic fatty-acid binding" evidence="8">
    <location>
        <begin position="34"/>
        <end position="174"/>
    </location>
</feature>
<evidence type="ECO:0000256" key="6">
    <source>
        <dbReference type="RuleBase" id="RU003695"/>
    </source>
</evidence>
<keyword evidence="10" id="KW-1185">Reference proteome</keyword>
<dbReference type="GO" id="GO:0005615">
    <property type="term" value="C:extracellular space"/>
    <property type="evidence" value="ECO:0007669"/>
    <property type="project" value="TreeGrafter"/>
</dbReference>
<evidence type="ECO:0000313" key="9">
    <source>
        <dbReference type="Ensembl" id="ENSPEMP00000010512.1"/>
    </source>
</evidence>
<dbReference type="PROSITE" id="PS00213">
    <property type="entry name" value="LIPOCALIN"/>
    <property type="match status" value="1"/>
</dbReference>
<dbReference type="PRINTS" id="PR01221">
    <property type="entry name" value="MAJORURINARY"/>
</dbReference>
<keyword evidence="4 7" id="KW-0732">Signal</keyword>